<dbReference type="RefSeq" id="XP_020049598.1">
    <property type="nucleotide sequence ID" value="XM_020191385.1"/>
</dbReference>
<evidence type="ECO:0000313" key="2">
    <source>
        <dbReference type="EMBL" id="ODV63291.1"/>
    </source>
</evidence>
<dbReference type="FunCoup" id="A0A1D2VNU9">
    <property type="interactions" value="164"/>
</dbReference>
<keyword evidence="3" id="KW-1185">Reference proteome</keyword>
<dbReference type="AlphaFoldDB" id="A0A1D2VNU9"/>
<feature type="compositionally biased region" description="Basic and acidic residues" evidence="1">
    <location>
        <begin position="22"/>
        <end position="33"/>
    </location>
</feature>
<dbReference type="Proteomes" id="UP000095038">
    <property type="component" value="Unassembled WGS sequence"/>
</dbReference>
<dbReference type="InParanoid" id="A0A1D2VNU9"/>
<name>A0A1D2VNU9_9ASCO</name>
<feature type="compositionally biased region" description="Low complexity" evidence="1">
    <location>
        <begin position="130"/>
        <end position="139"/>
    </location>
</feature>
<evidence type="ECO:0008006" key="4">
    <source>
        <dbReference type="Google" id="ProtNLM"/>
    </source>
</evidence>
<reference evidence="3" key="1">
    <citation type="submission" date="2016-05" db="EMBL/GenBank/DDBJ databases">
        <title>Comparative genomics of biotechnologically important yeasts.</title>
        <authorList>
            <consortium name="DOE Joint Genome Institute"/>
            <person name="Riley R."/>
            <person name="Haridas S."/>
            <person name="Wolfe K.H."/>
            <person name="Lopes M.R."/>
            <person name="Hittinger C.T."/>
            <person name="Goker M."/>
            <person name="Salamov A."/>
            <person name="Wisecaver J."/>
            <person name="Long T.M."/>
            <person name="Aerts A.L."/>
            <person name="Barry K."/>
            <person name="Choi C."/>
            <person name="Clum A."/>
            <person name="Coughlan A.Y."/>
            <person name="Deshpande S."/>
            <person name="Douglass A.P."/>
            <person name="Hanson S.J."/>
            <person name="Klenk H.-P."/>
            <person name="Labutti K."/>
            <person name="Lapidus A."/>
            <person name="Lindquist E."/>
            <person name="Lipzen A."/>
            <person name="Meier-Kolthoff J.P."/>
            <person name="Ohm R.A."/>
            <person name="Otillar R.P."/>
            <person name="Pangilinan J."/>
            <person name="Peng Y."/>
            <person name="Rokas A."/>
            <person name="Rosa C.A."/>
            <person name="Scheuner C."/>
            <person name="Sibirny A.A."/>
            <person name="Slot J.C."/>
            <person name="Stielow J.B."/>
            <person name="Sun H."/>
            <person name="Kurtzman C.P."/>
            <person name="Blackwell M."/>
            <person name="Grigoriev I.V."/>
            <person name="Jeffries T.W."/>
        </authorList>
    </citation>
    <scope>NUCLEOTIDE SEQUENCE [LARGE SCALE GENOMIC DNA]</scope>
    <source>
        <strain evidence="3">DSM 1968</strain>
    </source>
</reference>
<dbReference type="OrthoDB" id="4070448at2759"/>
<feature type="region of interest" description="Disordered" evidence="1">
    <location>
        <begin position="1037"/>
        <end position="1064"/>
    </location>
</feature>
<accession>A0A1D2VNU9</accession>
<feature type="region of interest" description="Disordered" evidence="1">
    <location>
        <begin position="130"/>
        <end position="158"/>
    </location>
</feature>
<protein>
    <recommendedName>
        <fullName evidence="4">Sfi1-domain-containing protein</fullName>
    </recommendedName>
</protein>
<evidence type="ECO:0000313" key="3">
    <source>
        <dbReference type="Proteomes" id="UP000095038"/>
    </source>
</evidence>
<sequence length="1251" mass="150384">MVEKTSVMKRAEKGLGPYINYEDERKSSDDAGPVKETSGNKTEASGITDLIRNDRFLYLARNKNVQNDVKKPLDYDYSDQQSDLKLSEFQKNIIDSSFQKILRLDKEKLLDGRNEVPLLELPKLLVASTSTDDSIAQQDQQDHQNQESQQNQPIKKNQAIHGDRPQLFLSSILQRNQRFRSNPGSVDKKTKVKYLDSRKHQLIFKKPLYPFSIKDFNCKLTKVLSFDQFQYHNQLSLSNSDINNQNCFNNEKVDVKFLFIPNKNDLSFYREICDLLYYFIKLDLEPTSIHEFPEILYFYISILMNSFIDPIQDQIISYLINFLKKFKDNNQLTWPAYLQYISRIFNLNLLAHIYPYDSIFLNNLLSNPEISINNHTTISSSISTSIDDNKFSISYYTKTSHNLSDNILKVNINQLSKPIKLAIFNYNQYLKLITPIYHHWKNSFILFKNLSTHKKNMSVFYFYKTFYFKYNKLKKLKFISNKYYNYTLLKFYFSHWHSRFSKIQILNMNSIFHYQLSLKEKFLRFKWIDKYNFYKNVEIEGIELLNLSKKRSYFYKIYQIYKINSAIKKFNHISNSNLQKYYFNNWKSKSEKIRKLNNDVTLIELAIVAGSYYIKWAHKSNQLNTRRKNFVDKKNYNLKLKYFEKLKYHLKLAKIKNKVIHNINLIFKKYYFNEILMKRFQERKILSDYLNKSPLNYNLKKKYFNNWHDSLVLNLAANFYYNKNLKKKIFQQWRLKSIYLQINKYYNFKLLKNYFQVWKTNKSFSMIIRSTNKKILQEKYSIWVNKCTTRLEDNAKALQICNYFKLIRYYNCWYNYFIKLQDDKKKADMIYLKSFLKNRMINNVINKTQELGNNRLIIESKKKFRLKDYYLKIWVLTFRKKMVERLATRKFYIKWKSKSEDLYEMNYYTVMYYNKQLIKDVMFQWYSKSARYQISEFESQKHYNKQLIEKYYNYILSKRENLIELNYRLEEFDFQIIEKYLQKWKLLYLKVRAKNDSFKRLMKTWNKNKLRGLLSLWIARYKERMRDKEEILGDIPGEINGEEINDDDDYGEGNHSPTEDKKNRLKQQFRHVSSNSYHSTPYLNNKIKSISPLKPAIENGLNFMKNTNNNSRSNSNLNNFRPKTPNNTVRFKDISKSLTLTPRSILRQNKKIEGLKNYYRKGNANDSILKAGNSSRTMVNNNSILTNSGFDNVNSPIINDSSINHNIFDRTGASEMTIRNKSNGSLKMNRSFNVTPMIDRNKIFFSRNQNK</sequence>
<dbReference type="STRING" id="1344418.A0A1D2VNU9"/>
<evidence type="ECO:0000256" key="1">
    <source>
        <dbReference type="SAM" id="MobiDB-lite"/>
    </source>
</evidence>
<proteinExistence type="predicted"/>
<gene>
    <name evidence="2" type="ORF">ASCRUDRAFT_67411</name>
</gene>
<feature type="region of interest" description="Disordered" evidence="1">
    <location>
        <begin position="18"/>
        <end position="46"/>
    </location>
</feature>
<dbReference type="EMBL" id="KV454475">
    <property type="protein sequence ID" value="ODV63291.1"/>
    <property type="molecule type" value="Genomic_DNA"/>
</dbReference>
<feature type="compositionally biased region" description="Acidic residues" evidence="1">
    <location>
        <begin position="1040"/>
        <end position="1051"/>
    </location>
</feature>
<dbReference type="GeneID" id="30965021"/>
<organism evidence="2 3">
    <name type="scientific">Ascoidea rubescens DSM 1968</name>
    <dbReference type="NCBI Taxonomy" id="1344418"/>
    <lineage>
        <taxon>Eukaryota</taxon>
        <taxon>Fungi</taxon>
        <taxon>Dikarya</taxon>
        <taxon>Ascomycota</taxon>
        <taxon>Saccharomycotina</taxon>
        <taxon>Saccharomycetes</taxon>
        <taxon>Ascoideaceae</taxon>
        <taxon>Ascoidea</taxon>
    </lineage>
</organism>